<dbReference type="GO" id="GO:0032259">
    <property type="term" value="P:methylation"/>
    <property type="evidence" value="ECO:0007669"/>
    <property type="project" value="UniProtKB-KW"/>
</dbReference>
<dbReference type="PANTHER" id="PTHR35330:SF1">
    <property type="entry name" value="SIROHEME BIOSYNTHESIS PROTEIN MET8"/>
    <property type="match status" value="1"/>
</dbReference>
<dbReference type="InterPro" id="IPR036291">
    <property type="entry name" value="NAD(P)-bd_dom_sf"/>
</dbReference>
<dbReference type="Pfam" id="PF14824">
    <property type="entry name" value="Sirohm_synth_M"/>
    <property type="match status" value="1"/>
</dbReference>
<evidence type="ECO:0000256" key="3">
    <source>
        <dbReference type="ARBA" id="ARBA00023002"/>
    </source>
</evidence>
<comment type="catalytic activity">
    <reaction evidence="6">
        <text>precorrin-2 + NAD(+) = sirohydrochlorin + NADH + 2 H(+)</text>
        <dbReference type="Rhea" id="RHEA:15613"/>
        <dbReference type="ChEBI" id="CHEBI:15378"/>
        <dbReference type="ChEBI" id="CHEBI:57540"/>
        <dbReference type="ChEBI" id="CHEBI:57945"/>
        <dbReference type="ChEBI" id="CHEBI:58351"/>
        <dbReference type="ChEBI" id="CHEBI:58827"/>
        <dbReference type="EC" id="1.3.1.76"/>
    </reaction>
</comment>
<dbReference type="UniPathway" id="UPA00262">
    <property type="reaction ID" value="UER00222"/>
</dbReference>
<comment type="pathway">
    <text evidence="1">Porphyrin-containing compound metabolism; siroheme biosynthesis; sirohydrochlorin from precorrin-2: step 1/1.</text>
</comment>
<accession>A0A3B1C689</accession>
<dbReference type="GO" id="GO:0004325">
    <property type="term" value="F:ferrochelatase activity"/>
    <property type="evidence" value="ECO:0007669"/>
    <property type="project" value="InterPro"/>
</dbReference>
<dbReference type="Pfam" id="PF13241">
    <property type="entry name" value="NAD_binding_7"/>
    <property type="match status" value="1"/>
</dbReference>
<protein>
    <recommendedName>
        <fullName evidence="2">precorrin-2 dehydrogenase</fullName>
        <ecNumber evidence="2">1.3.1.76</ecNumber>
    </recommendedName>
</protein>
<dbReference type="SUPFAM" id="SSF51735">
    <property type="entry name" value="NAD(P)-binding Rossmann-fold domains"/>
    <property type="match status" value="1"/>
</dbReference>
<evidence type="ECO:0000256" key="4">
    <source>
        <dbReference type="ARBA" id="ARBA00023027"/>
    </source>
</evidence>
<dbReference type="GO" id="GO:0019354">
    <property type="term" value="P:siroheme biosynthetic process"/>
    <property type="evidence" value="ECO:0007669"/>
    <property type="project" value="UniProtKB-UniPathway"/>
</dbReference>
<dbReference type="Gene3D" id="1.10.8.610">
    <property type="entry name" value="SirC, precorrin-2 dehydrogenase, C-terminal helical domain-like"/>
    <property type="match status" value="1"/>
</dbReference>
<keyword evidence="8" id="KW-0489">Methyltransferase</keyword>
<evidence type="ECO:0000256" key="5">
    <source>
        <dbReference type="ARBA" id="ARBA00023244"/>
    </source>
</evidence>
<keyword evidence="5" id="KW-0627">Porphyrin biosynthesis</keyword>
<dbReference type="NCBIfam" id="TIGR01470">
    <property type="entry name" value="cysG_Nterm"/>
    <property type="match status" value="1"/>
</dbReference>
<dbReference type="InterPro" id="IPR042518">
    <property type="entry name" value="SirC_C"/>
</dbReference>
<keyword evidence="8" id="KW-0456">Lyase</keyword>
<keyword evidence="8" id="KW-0808">Transferase</keyword>
<dbReference type="InterPro" id="IPR028281">
    <property type="entry name" value="Sirohaem_synthase_central"/>
</dbReference>
<dbReference type="GO" id="GO:0043115">
    <property type="term" value="F:precorrin-2 dehydrogenase activity"/>
    <property type="evidence" value="ECO:0007669"/>
    <property type="project" value="UniProtKB-EC"/>
</dbReference>
<name>A0A3B1C689_9ZZZZ</name>
<gene>
    <name evidence="8" type="ORF">MNBD_NITROSPINAE04-826</name>
</gene>
<dbReference type="Gene3D" id="3.40.50.720">
    <property type="entry name" value="NAD(P)-binding Rossmann-like Domain"/>
    <property type="match status" value="1"/>
</dbReference>
<keyword evidence="4" id="KW-0520">NAD</keyword>
<dbReference type="InterPro" id="IPR028161">
    <property type="entry name" value="Met8-like"/>
</dbReference>
<dbReference type="EC" id="1.3.1.76" evidence="2"/>
<evidence type="ECO:0000256" key="1">
    <source>
        <dbReference type="ARBA" id="ARBA00005010"/>
    </source>
</evidence>
<sequence length="210" mass="22926">MSPLYPLFLDINGKPCLIVGGGAVAFRKAMALLKCGAKVSVVAPELTEKMKELVDSKKITYIPGFFKPEHMEGVTLAFGCTDMPEVNRAVYVVAVARGVLVNIVDQPKLCSFMVPAVVRRGDLSLAISTSGKSPAVAKKARKSLEKEFGEEWAVYLDMMGKARETVLKTIDDQARRETIFNNLTDSDLLDKIKNGDMAGAKRLVEEITEA</sequence>
<evidence type="ECO:0000313" key="8">
    <source>
        <dbReference type="EMBL" id="VAX22161.1"/>
    </source>
</evidence>
<dbReference type="GO" id="GO:0008168">
    <property type="term" value="F:methyltransferase activity"/>
    <property type="evidence" value="ECO:0007669"/>
    <property type="project" value="UniProtKB-KW"/>
</dbReference>
<feature type="domain" description="Siroheme synthase central" evidence="7">
    <location>
        <begin position="120"/>
        <end position="146"/>
    </location>
</feature>
<dbReference type="EMBL" id="UOGA01000218">
    <property type="protein sequence ID" value="VAX22161.1"/>
    <property type="molecule type" value="Genomic_DNA"/>
</dbReference>
<dbReference type="SUPFAM" id="SSF75615">
    <property type="entry name" value="Siroheme synthase middle domains-like"/>
    <property type="match status" value="1"/>
</dbReference>
<evidence type="ECO:0000259" key="7">
    <source>
        <dbReference type="Pfam" id="PF14824"/>
    </source>
</evidence>
<evidence type="ECO:0000256" key="2">
    <source>
        <dbReference type="ARBA" id="ARBA00012400"/>
    </source>
</evidence>
<keyword evidence="3 8" id="KW-0560">Oxidoreductase</keyword>
<dbReference type="InterPro" id="IPR006367">
    <property type="entry name" value="Sirohaem_synthase_N"/>
</dbReference>
<proteinExistence type="predicted"/>
<dbReference type="AlphaFoldDB" id="A0A3B1C689"/>
<reference evidence="8" key="1">
    <citation type="submission" date="2018-06" db="EMBL/GenBank/DDBJ databases">
        <authorList>
            <person name="Zhirakovskaya E."/>
        </authorList>
    </citation>
    <scope>NUCLEOTIDE SEQUENCE</scope>
</reference>
<organism evidence="8">
    <name type="scientific">hydrothermal vent metagenome</name>
    <dbReference type="NCBI Taxonomy" id="652676"/>
    <lineage>
        <taxon>unclassified sequences</taxon>
        <taxon>metagenomes</taxon>
        <taxon>ecological metagenomes</taxon>
    </lineage>
</organism>
<evidence type="ECO:0000256" key="6">
    <source>
        <dbReference type="ARBA" id="ARBA00047561"/>
    </source>
</evidence>
<dbReference type="PANTHER" id="PTHR35330">
    <property type="entry name" value="SIROHEME BIOSYNTHESIS PROTEIN MET8"/>
    <property type="match status" value="1"/>
</dbReference>